<name>A0AAN7Z5C5_9PEZI</name>
<dbReference type="AlphaFoldDB" id="A0AAN7Z5C5"/>
<sequence length="63" mass="7259">MARKTRARRLVSVRLRDTFGISDGVDNLGWMKGLAQNEAQVRVRSKHNSGFSRERGWRDCIVN</sequence>
<comment type="caution">
    <text evidence="1">The sequence shown here is derived from an EMBL/GenBank/DDBJ whole genome shotgun (WGS) entry which is preliminary data.</text>
</comment>
<protein>
    <submittedName>
        <fullName evidence="1">Uncharacterized protein</fullName>
    </submittedName>
</protein>
<accession>A0AAN7Z5C5</accession>
<reference evidence="1 2" key="1">
    <citation type="submission" date="2023-10" db="EMBL/GenBank/DDBJ databases">
        <title>Draft genome sequence of Xylaria bambusicola isolate GMP-LS, the root and basal stem rot pathogen of sugarcane in Indonesia.</title>
        <authorList>
            <person name="Selvaraj P."/>
            <person name="Muralishankar V."/>
            <person name="Muruganantham S."/>
            <person name="Sp S."/>
            <person name="Haryani S."/>
            <person name="Lau K.J.X."/>
            <person name="Naqvi N.I."/>
        </authorList>
    </citation>
    <scope>NUCLEOTIDE SEQUENCE [LARGE SCALE GENOMIC DNA]</scope>
    <source>
        <strain evidence="1">GMP-LS</strain>
    </source>
</reference>
<organism evidence="1 2">
    <name type="scientific">Xylaria bambusicola</name>
    <dbReference type="NCBI Taxonomy" id="326684"/>
    <lineage>
        <taxon>Eukaryota</taxon>
        <taxon>Fungi</taxon>
        <taxon>Dikarya</taxon>
        <taxon>Ascomycota</taxon>
        <taxon>Pezizomycotina</taxon>
        <taxon>Sordariomycetes</taxon>
        <taxon>Xylariomycetidae</taxon>
        <taxon>Xylariales</taxon>
        <taxon>Xylariaceae</taxon>
        <taxon>Xylaria</taxon>
    </lineage>
</organism>
<dbReference type="EMBL" id="JAWHQM010000001">
    <property type="protein sequence ID" value="KAK5624351.1"/>
    <property type="molecule type" value="Genomic_DNA"/>
</dbReference>
<gene>
    <name evidence="1" type="ORF">RRF57_000067</name>
</gene>
<dbReference type="Proteomes" id="UP001305414">
    <property type="component" value="Unassembled WGS sequence"/>
</dbReference>
<proteinExistence type="predicted"/>
<keyword evidence="2" id="KW-1185">Reference proteome</keyword>
<evidence type="ECO:0000313" key="2">
    <source>
        <dbReference type="Proteomes" id="UP001305414"/>
    </source>
</evidence>
<evidence type="ECO:0000313" key="1">
    <source>
        <dbReference type="EMBL" id="KAK5624351.1"/>
    </source>
</evidence>